<keyword evidence="4" id="KW-0677">Repeat</keyword>
<dbReference type="InterPro" id="IPR050173">
    <property type="entry name" value="ABC_transporter_C-like"/>
</dbReference>
<organism evidence="12 13">
    <name type="scientific">Rhodocollybia butyracea</name>
    <dbReference type="NCBI Taxonomy" id="206335"/>
    <lineage>
        <taxon>Eukaryota</taxon>
        <taxon>Fungi</taxon>
        <taxon>Dikarya</taxon>
        <taxon>Basidiomycota</taxon>
        <taxon>Agaricomycotina</taxon>
        <taxon>Agaricomycetes</taxon>
        <taxon>Agaricomycetidae</taxon>
        <taxon>Agaricales</taxon>
        <taxon>Marasmiineae</taxon>
        <taxon>Omphalotaceae</taxon>
        <taxon>Rhodocollybia</taxon>
    </lineage>
</organism>
<feature type="transmembrane region" description="Helical" evidence="9">
    <location>
        <begin position="207"/>
        <end position="226"/>
    </location>
</feature>
<comment type="subcellular location">
    <subcellularLocation>
        <location evidence="1">Membrane</location>
        <topology evidence="1">Multi-pass membrane protein</topology>
    </subcellularLocation>
</comment>
<dbReference type="CDD" id="cd03244">
    <property type="entry name" value="ABCC_MRP_domain2"/>
    <property type="match status" value="1"/>
</dbReference>
<dbReference type="PANTHER" id="PTHR24223">
    <property type="entry name" value="ATP-BINDING CASSETTE SUB-FAMILY C"/>
    <property type="match status" value="1"/>
</dbReference>
<feature type="domain" description="ABC transmembrane type-1" evidence="11">
    <location>
        <begin position="171"/>
        <end position="475"/>
    </location>
</feature>
<dbReference type="GO" id="GO:0016887">
    <property type="term" value="F:ATP hydrolysis activity"/>
    <property type="evidence" value="ECO:0007669"/>
    <property type="project" value="InterPro"/>
</dbReference>
<name>A0A9P5Q365_9AGAR</name>
<dbReference type="PANTHER" id="PTHR24223:SF356">
    <property type="entry name" value="ATP-BINDING CASSETTE TRANSPORTER ABC4"/>
    <property type="match status" value="1"/>
</dbReference>
<dbReference type="FunFam" id="1.20.1560.10:FF:000013">
    <property type="entry name" value="ABC transporter C family member 2"/>
    <property type="match status" value="1"/>
</dbReference>
<protein>
    <submittedName>
        <fullName evidence="12">P-loop containing nucleoside triphosphate hydrolase protein</fullName>
    </submittedName>
</protein>
<gene>
    <name evidence="12" type="ORF">BDP27DRAFT_1217160</name>
</gene>
<dbReference type="InterPro" id="IPR003593">
    <property type="entry name" value="AAA+_ATPase"/>
</dbReference>
<evidence type="ECO:0000256" key="8">
    <source>
        <dbReference type="ARBA" id="ARBA00023136"/>
    </source>
</evidence>
<evidence type="ECO:0000256" key="4">
    <source>
        <dbReference type="ARBA" id="ARBA00022737"/>
    </source>
</evidence>
<evidence type="ECO:0000256" key="3">
    <source>
        <dbReference type="ARBA" id="ARBA00022692"/>
    </source>
</evidence>
<evidence type="ECO:0000256" key="2">
    <source>
        <dbReference type="ARBA" id="ARBA00022448"/>
    </source>
</evidence>
<feature type="transmembrane region" description="Helical" evidence="9">
    <location>
        <begin position="165"/>
        <end position="187"/>
    </location>
</feature>
<dbReference type="InterPro" id="IPR017871">
    <property type="entry name" value="ABC_transporter-like_CS"/>
</dbReference>
<dbReference type="OrthoDB" id="6500128at2759"/>
<feature type="domain" description="ABC transmembrane type-1" evidence="11">
    <location>
        <begin position="813"/>
        <end position="1089"/>
    </location>
</feature>
<feature type="transmembrane region" description="Helical" evidence="9">
    <location>
        <begin position="310"/>
        <end position="336"/>
    </location>
</feature>
<evidence type="ECO:0000259" key="10">
    <source>
        <dbReference type="PROSITE" id="PS50893"/>
    </source>
</evidence>
<keyword evidence="12" id="KW-0378">Hydrolase</keyword>
<dbReference type="GO" id="GO:0140359">
    <property type="term" value="F:ABC-type transporter activity"/>
    <property type="evidence" value="ECO:0007669"/>
    <property type="project" value="InterPro"/>
</dbReference>
<keyword evidence="3 9" id="KW-0812">Transmembrane</keyword>
<dbReference type="SMART" id="SM00382">
    <property type="entry name" value="AAA"/>
    <property type="match status" value="2"/>
</dbReference>
<dbReference type="CDD" id="cd03250">
    <property type="entry name" value="ABCC_MRP_domain1"/>
    <property type="match status" value="1"/>
</dbReference>
<feature type="transmembrane region" description="Helical" evidence="9">
    <location>
        <begin position="1061"/>
        <end position="1082"/>
    </location>
</feature>
<evidence type="ECO:0000259" key="11">
    <source>
        <dbReference type="PROSITE" id="PS50929"/>
    </source>
</evidence>
<dbReference type="Gene3D" id="3.40.50.300">
    <property type="entry name" value="P-loop containing nucleotide triphosphate hydrolases"/>
    <property type="match status" value="2"/>
</dbReference>
<evidence type="ECO:0000256" key="7">
    <source>
        <dbReference type="ARBA" id="ARBA00022989"/>
    </source>
</evidence>
<feature type="transmembrane region" description="Helical" evidence="9">
    <location>
        <begin position="926"/>
        <end position="946"/>
    </location>
</feature>
<dbReference type="InterPro" id="IPR011527">
    <property type="entry name" value="ABC1_TM_dom"/>
</dbReference>
<dbReference type="InterPro" id="IPR003439">
    <property type="entry name" value="ABC_transporter-like_ATP-bd"/>
</dbReference>
<dbReference type="PROSITE" id="PS50893">
    <property type="entry name" value="ABC_TRANSPORTER_2"/>
    <property type="match status" value="2"/>
</dbReference>
<keyword evidence="13" id="KW-1185">Reference proteome</keyword>
<feature type="transmembrane region" description="Helical" evidence="9">
    <location>
        <begin position="1034"/>
        <end position="1055"/>
    </location>
</feature>
<evidence type="ECO:0000256" key="5">
    <source>
        <dbReference type="ARBA" id="ARBA00022741"/>
    </source>
</evidence>
<feature type="transmembrane region" description="Helical" evidence="9">
    <location>
        <begin position="56"/>
        <end position="76"/>
    </location>
</feature>
<feature type="transmembrane region" description="Helical" evidence="9">
    <location>
        <begin position="418"/>
        <end position="438"/>
    </location>
</feature>
<dbReference type="PROSITE" id="PS50929">
    <property type="entry name" value="ABC_TM1F"/>
    <property type="match status" value="2"/>
</dbReference>
<comment type="caution">
    <text evidence="12">The sequence shown here is derived from an EMBL/GenBank/DDBJ whole genome shotgun (WGS) entry which is preliminary data.</text>
</comment>
<dbReference type="GO" id="GO:0005524">
    <property type="term" value="F:ATP binding"/>
    <property type="evidence" value="ECO:0007669"/>
    <property type="project" value="UniProtKB-KW"/>
</dbReference>
<dbReference type="Gene3D" id="1.20.1560.10">
    <property type="entry name" value="ABC transporter type 1, transmembrane domain"/>
    <property type="match status" value="2"/>
</dbReference>
<keyword evidence="2" id="KW-0813">Transport</keyword>
<dbReference type="CDD" id="cd18604">
    <property type="entry name" value="ABC_6TM_VMR1_D2_like"/>
    <property type="match status" value="1"/>
</dbReference>
<evidence type="ECO:0000313" key="13">
    <source>
        <dbReference type="Proteomes" id="UP000772434"/>
    </source>
</evidence>
<feature type="transmembrane region" description="Helical" evidence="9">
    <location>
        <begin position="806"/>
        <end position="827"/>
    </location>
</feature>
<dbReference type="InterPro" id="IPR027417">
    <property type="entry name" value="P-loop_NTPase"/>
</dbReference>
<feature type="domain" description="ABC transporter" evidence="10">
    <location>
        <begin position="513"/>
        <end position="750"/>
    </location>
</feature>
<reference evidence="12" key="1">
    <citation type="submission" date="2020-11" db="EMBL/GenBank/DDBJ databases">
        <authorList>
            <consortium name="DOE Joint Genome Institute"/>
            <person name="Ahrendt S."/>
            <person name="Riley R."/>
            <person name="Andreopoulos W."/>
            <person name="Labutti K."/>
            <person name="Pangilinan J."/>
            <person name="Ruiz-Duenas F.J."/>
            <person name="Barrasa J.M."/>
            <person name="Sanchez-Garcia M."/>
            <person name="Camarero S."/>
            <person name="Miyauchi S."/>
            <person name="Serrano A."/>
            <person name="Linde D."/>
            <person name="Babiker R."/>
            <person name="Drula E."/>
            <person name="Ayuso-Fernandez I."/>
            <person name="Pacheco R."/>
            <person name="Padilla G."/>
            <person name="Ferreira P."/>
            <person name="Barriuso J."/>
            <person name="Kellner H."/>
            <person name="Castanera R."/>
            <person name="Alfaro M."/>
            <person name="Ramirez L."/>
            <person name="Pisabarro A.G."/>
            <person name="Kuo A."/>
            <person name="Tritt A."/>
            <person name="Lipzen A."/>
            <person name="He G."/>
            <person name="Yan M."/>
            <person name="Ng V."/>
            <person name="Cullen D."/>
            <person name="Martin F."/>
            <person name="Rosso M.-N."/>
            <person name="Henrissat B."/>
            <person name="Hibbett D."/>
            <person name="Martinez A.T."/>
            <person name="Grigoriev I.V."/>
        </authorList>
    </citation>
    <scope>NUCLEOTIDE SEQUENCE</scope>
    <source>
        <strain evidence="12">AH 40177</strain>
    </source>
</reference>
<dbReference type="Pfam" id="PF00005">
    <property type="entry name" value="ABC_tran"/>
    <property type="match status" value="2"/>
</dbReference>
<dbReference type="SUPFAM" id="SSF52540">
    <property type="entry name" value="P-loop containing nucleoside triphosphate hydrolases"/>
    <property type="match status" value="2"/>
</dbReference>
<evidence type="ECO:0000256" key="1">
    <source>
        <dbReference type="ARBA" id="ARBA00004141"/>
    </source>
</evidence>
<dbReference type="SUPFAM" id="SSF90123">
    <property type="entry name" value="ABC transporter transmembrane region"/>
    <property type="match status" value="2"/>
</dbReference>
<feature type="transmembrane region" description="Helical" evidence="9">
    <location>
        <begin position="847"/>
        <end position="873"/>
    </location>
</feature>
<dbReference type="Pfam" id="PF00664">
    <property type="entry name" value="ABC_membrane"/>
    <property type="match status" value="2"/>
</dbReference>
<evidence type="ECO:0000256" key="6">
    <source>
        <dbReference type="ARBA" id="ARBA00022840"/>
    </source>
</evidence>
<dbReference type="Proteomes" id="UP000772434">
    <property type="component" value="Unassembled WGS sequence"/>
</dbReference>
<proteinExistence type="predicted"/>
<keyword evidence="7 9" id="KW-1133">Transmembrane helix</keyword>
<accession>A0A9P5Q365</accession>
<keyword evidence="5" id="KW-0547">Nucleotide-binding</keyword>
<sequence>MFQLYTIILGLFCCYTSSIIYHLNVTLLIIFGVYAYRDVYPLCTYSSVVQDGSEGWILWTKIGVLFAVAALIPLLIPRVYVPLNAADEEKPLNPEQTASWASLLSYSFLDRFVVFAYRSSRISEDQLPPLAEYDDARNLKARGFTRLDPSFGAPKRHIFFGLMRIFSFEYIILILMSLLNITAEFASPVGINRLLNYIETGGQDAVVPLWFWISWLFFSPVIQSLAKEYYQFIANRMQVQAEALLTELIFEHSLRIRPVNDTHRAAEDEGKEDPDRNIVGRLNNLVTTDLANVMAAKDFFELFVQTPVQIVLCVFFLYIVLGWSAFVGLAIILVSIPIPGFVGKRMHGVQTDLLQRTDSRVSQVVEYADFDPLHAVNLIRMIKLFGWQKQIGEKIHQKREEELKWIWKREFLGLSNKIVNFLLPILTLLGTYCTYTTIIMKGELSASKVFSTMTVITMFRTQLYIISATITSTITGKVSLDRIDDFLQNTELLDKYSENVPASLLATAHSGVIGFNNATFSWSGKATPSDRNFVLQIGPELTFKHGSFNIIVGPTGAGKTSLLMALLGEMHFIPRGSDSWFNLPRKEGVAYAAQESWLQNDTIKANVLFGSPFNAERYHKVLYQCGLEHDISLFEDGDLTLIGEKGSTMSGGQKARLTLARAVYASSEILLLDDVLAALDVHTAKWIVNKCFTGDLVKGRTVLLVTHNVALVSPVADFVVSVGLDGRAIGESSIKKAIANDSFLLAEFEKDEGAIRKYAEEVDTVTAPGENVPAGRLVVEEEKEEGHVNWSSIKIYFDGLAGNHRFFFYSCFFLTMMFSNVSIVGQTGYLGYWASKYDDHPASEVPVYYYVSVFAMIVFSSIFWHLICQIVFIKGALRASKTIHRQLMDAILGTTLRWIDITPTSRVITRATQDMGVVDGPLREELFLLWNVISFLLIQFAVVVVISPIFFIPGLLLVVAGSCLSQVYMGAQLSVKREMSNARAPVLAHFSASVAGLASIRAYGAQNAFVNGSLTRINSYSRASRAFYNLSRWISLRLDVLSACFATALAVYLVYVQSLNAATSGFSLSTGVGFSALTLYLVQVLNAFEVQSKTNSITIERIRQYITIEQESKPNKPRKPPAYWPTSGALQVEHLSARYSSDGPYVLHDISFTVKSGERIGIVGRTGSGKSSLTLALLRGIQTNGEVFYDGIPTSDLEVETLRSNITFIPQIPELLSGSLRYNLDPFGQFEDARLNDAIRASGLYSLQPEADENRLTLDTTIASGGSNVSVGQRQMLAIARAIIRGSKLLILDEEIDHQTDKVIQTSLRSGLAEDVTLIAVAHRLQTILDADRIMVLDDGCIAEFDAPKALLEKEGGLFRQLVDQSEDKEALYKIAFSQ</sequence>
<dbReference type="CDD" id="cd18596">
    <property type="entry name" value="ABC_6TM_VMR1_D1_like"/>
    <property type="match status" value="1"/>
</dbReference>
<keyword evidence="6" id="KW-0067">ATP-binding</keyword>
<dbReference type="InterPro" id="IPR036640">
    <property type="entry name" value="ABC1_TM_sf"/>
</dbReference>
<feature type="transmembrane region" description="Helical" evidence="9">
    <location>
        <begin position="7"/>
        <end position="36"/>
    </location>
</feature>
<feature type="domain" description="ABC transporter" evidence="10">
    <location>
        <begin position="1130"/>
        <end position="1364"/>
    </location>
</feature>
<keyword evidence="8 9" id="KW-0472">Membrane</keyword>
<dbReference type="FunFam" id="3.40.50.300:FF:000630">
    <property type="entry name" value="ATP-binding cassette (ABC) transporter, putative"/>
    <property type="match status" value="1"/>
</dbReference>
<evidence type="ECO:0000256" key="9">
    <source>
        <dbReference type="SAM" id="Phobius"/>
    </source>
</evidence>
<dbReference type="PROSITE" id="PS00211">
    <property type="entry name" value="ABC_TRANSPORTER_1"/>
    <property type="match status" value="2"/>
</dbReference>
<dbReference type="GO" id="GO:0016020">
    <property type="term" value="C:membrane"/>
    <property type="evidence" value="ECO:0007669"/>
    <property type="project" value="UniProtKB-SubCell"/>
</dbReference>
<evidence type="ECO:0000313" key="12">
    <source>
        <dbReference type="EMBL" id="KAF9072745.1"/>
    </source>
</evidence>
<feature type="transmembrane region" description="Helical" evidence="9">
    <location>
        <begin position="952"/>
        <end position="971"/>
    </location>
</feature>
<dbReference type="EMBL" id="JADNRY010000022">
    <property type="protein sequence ID" value="KAF9072745.1"/>
    <property type="molecule type" value="Genomic_DNA"/>
</dbReference>